<feature type="compositionally biased region" description="Low complexity" evidence="6">
    <location>
        <begin position="371"/>
        <end position="381"/>
    </location>
</feature>
<organism evidence="7 8">
    <name type="scientific">Anaeromyces robustus</name>
    <dbReference type="NCBI Taxonomy" id="1754192"/>
    <lineage>
        <taxon>Eukaryota</taxon>
        <taxon>Fungi</taxon>
        <taxon>Fungi incertae sedis</taxon>
        <taxon>Chytridiomycota</taxon>
        <taxon>Chytridiomycota incertae sedis</taxon>
        <taxon>Neocallimastigomycetes</taxon>
        <taxon>Neocallimastigales</taxon>
        <taxon>Neocallimastigaceae</taxon>
        <taxon>Anaeromyces</taxon>
    </lineage>
</organism>
<dbReference type="OrthoDB" id="266138at2759"/>
<comment type="caution">
    <text evidence="7">The sequence shown here is derived from an EMBL/GenBank/DDBJ whole genome shotgun (WGS) entry which is preliminary data.</text>
</comment>
<evidence type="ECO:0000256" key="3">
    <source>
        <dbReference type="ARBA" id="ARBA00022737"/>
    </source>
</evidence>
<evidence type="ECO:0000256" key="1">
    <source>
        <dbReference type="ARBA" id="ARBA00004138"/>
    </source>
</evidence>
<dbReference type="AlphaFoldDB" id="A0A1Y1XQG6"/>
<keyword evidence="5" id="KW-0966">Cell projection</keyword>
<dbReference type="PROSITE" id="PS51450">
    <property type="entry name" value="LRR"/>
    <property type="match status" value="3"/>
</dbReference>
<dbReference type="InterPro" id="IPR001611">
    <property type="entry name" value="Leu-rich_rpt"/>
</dbReference>
<keyword evidence="2" id="KW-0433">Leucine-rich repeat</keyword>
<accession>A0A1Y1XQG6</accession>
<reference evidence="7 8" key="2">
    <citation type="submission" date="2016-08" db="EMBL/GenBank/DDBJ databases">
        <title>Pervasive Adenine N6-methylation of Active Genes in Fungi.</title>
        <authorList>
            <consortium name="DOE Joint Genome Institute"/>
            <person name="Mondo S.J."/>
            <person name="Dannebaum R.O."/>
            <person name="Kuo R.C."/>
            <person name="Labutti K."/>
            <person name="Haridas S."/>
            <person name="Kuo A."/>
            <person name="Salamov A."/>
            <person name="Ahrendt S.R."/>
            <person name="Lipzen A."/>
            <person name="Sullivan W."/>
            <person name="Andreopoulos W.B."/>
            <person name="Clum A."/>
            <person name="Lindquist E."/>
            <person name="Daum C."/>
            <person name="Ramamoorthy G.K."/>
            <person name="Gryganskyi A."/>
            <person name="Culley D."/>
            <person name="Magnuson J.K."/>
            <person name="James T.Y."/>
            <person name="O'Malley M.A."/>
            <person name="Stajich J.E."/>
            <person name="Spatafora J.W."/>
            <person name="Visel A."/>
            <person name="Grigoriev I.V."/>
        </authorList>
    </citation>
    <scope>NUCLEOTIDE SEQUENCE [LARGE SCALE GENOMIC DNA]</scope>
    <source>
        <strain evidence="7 8">S4</strain>
    </source>
</reference>
<evidence type="ECO:0000313" key="8">
    <source>
        <dbReference type="Proteomes" id="UP000193944"/>
    </source>
</evidence>
<proteinExistence type="predicted"/>
<dbReference type="EMBL" id="MCFG01000003">
    <property type="protein sequence ID" value="ORX87981.1"/>
    <property type="molecule type" value="Genomic_DNA"/>
</dbReference>
<dbReference type="PANTHER" id="PTHR45973">
    <property type="entry name" value="PROTEIN PHOSPHATASE 1 REGULATORY SUBUNIT SDS22-RELATED"/>
    <property type="match status" value="1"/>
</dbReference>
<evidence type="ECO:0000256" key="4">
    <source>
        <dbReference type="ARBA" id="ARBA00023069"/>
    </source>
</evidence>
<keyword evidence="8" id="KW-1185">Reference proteome</keyword>
<dbReference type="PANTHER" id="PTHR45973:SF9">
    <property type="entry name" value="LEUCINE-RICH REPEAT-CONTAINING PROTEIN 46"/>
    <property type="match status" value="1"/>
</dbReference>
<sequence length="770" mass="89203">MNTYYAPPVPRVRIRNCREVDKKGNTLMTEKYIKQLCREQKLYVTPELNDKIYLHYKGFSKIENLTNYTGLKSLWLEGNGIDKIENLGHLKELRCLFLHQNCISKIENIETLENLDTLNLSNNLIKKVENISKLKVLKTLDISNNFLRNADDIRHLAECDSICILDLSKNKIDDPSIIDILEKMTNLAVLNLMNNPVIKKIANYRKIMVSRCKSLTYLDDRPVTKNERLATEAWVIGGLSAERAERQRQRDEERERHNRNFQAMMKLKERGMKIRMEKYGAYKEPEFKPELRKMRDDMLRKVNIPVEETEYNNTELSNPPPLEDVDKESLGVGKRDDLIISESKAPIRSTTLMSTKGIKIQIESDSESVPELTSDSESLSESESDRNYCKIFNGSTNKKNLIEELDDNDSSANDNHHSRIQEINNITVNDSHLTEVTANIKNNKSDLIIEDIGSDNSFEDKKSLVEEVKITRNKPLIEEIDNFNDNTRPLIDTPSQKILVEQLNDNKLSTEDINFDDKKLDKKINENKLFIEEITENSKENNKETNEKKILIENHNNEANRKINDKQLFIEDFCNTNEKDIKTSESKLLIKEINNENEAKINENKIYSKENNNKHKLIEELNNSYDDDDDEENNLITENKYIQDNYDDSKPKSLADTLINRISTGNTIYDIIDNELNKSLLTSKLERNIDESDTDSVDTEAELIIDNNENIQEDKKKIIVLEEQIPVLKTSFEKLCTEEESVFKQNIDNSEGNKSESEDIEAEIINTNEC</sequence>
<gene>
    <name evidence="7" type="ORF">BCR32DRAFT_263849</name>
</gene>
<name>A0A1Y1XQG6_9FUNG</name>
<evidence type="ECO:0000256" key="2">
    <source>
        <dbReference type="ARBA" id="ARBA00022614"/>
    </source>
</evidence>
<protein>
    <recommendedName>
        <fullName evidence="9">Outer arm dynein light chain 1</fullName>
    </recommendedName>
</protein>
<evidence type="ECO:0000256" key="6">
    <source>
        <dbReference type="SAM" id="MobiDB-lite"/>
    </source>
</evidence>
<dbReference type="Pfam" id="PF14580">
    <property type="entry name" value="LRR_9"/>
    <property type="match status" value="1"/>
</dbReference>
<dbReference type="InterPro" id="IPR032675">
    <property type="entry name" value="LRR_dom_sf"/>
</dbReference>
<evidence type="ECO:0008006" key="9">
    <source>
        <dbReference type="Google" id="ProtNLM"/>
    </source>
</evidence>
<dbReference type="STRING" id="1754192.A0A1Y1XQG6"/>
<dbReference type="SUPFAM" id="SSF52075">
    <property type="entry name" value="Outer arm dynein light chain 1"/>
    <property type="match status" value="1"/>
</dbReference>
<dbReference type="Gene3D" id="3.80.10.10">
    <property type="entry name" value="Ribonuclease Inhibitor"/>
    <property type="match status" value="2"/>
</dbReference>
<feature type="region of interest" description="Disordered" evidence="6">
    <location>
        <begin position="364"/>
        <end position="383"/>
    </location>
</feature>
<comment type="subcellular location">
    <subcellularLocation>
        <location evidence="1">Cell projection</location>
        <location evidence="1">Cilium</location>
    </subcellularLocation>
</comment>
<feature type="region of interest" description="Disordered" evidence="6">
    <location>
        <begin position="747"/>
        <end position="770"/>
    </location>
</feature>
<dbReference type="SMART" id="SM00365">
    <property type="entry name" value="LRR_SD22"/>
    <property type="match status" value="4"/>
</dbReference>
<dbReference type="Proteomes" id="UP000193944">
    <property type="component" value="Unassembled WGS sequence"/>
</dbReference>
<reference evidence="7 8" key="1">
    <citation type="submission" date="2016-08" db="EMBL/GenBank/DDBJ databases">
        <title>A Parts List for Fungal Cellulosomes Revealed by Comparative Genomics.</title>
        <authorList>
            <consortium name="DOE Joint Genome Institute"/>
            <person name="Haitjema C.H."/>
            <person name="Gilmore S.P."/>
            <person name="Henske J.K."/>
            <person name="Solomon K.V."/>
            <person name="De Groot R."/>
            <person name="Kuo A."/>
            <person name="Mondo S.J."/>
            <person name="Salamov A.A."/>
            <person name="Labutti K."/>
            <person name="Zhao Z."/>
            <person name="Chiniquy J."/>
            <person name="Barry K."/>
            <person name="Brewer H.M."/>
            <person name="Purvine S.O."/>
            <person name="Wright A.T."/>
            <person name="Boxma B."/>
            <person name="Van Alen T."/>
            <person name="Hackstein J.H."/>
            <person name="Baker S.E."/>
            <person name="Grigoriev I.V."/>
            <person name="O'Malley M.A."/>
        </authorList>
    </citation>
    <scope>NUCLEOTIDE SEQUENCE [LARGE SCALE GENOMIC DNA]</scope>
    <source>
        <strain evidence="7 8">S4</strain>
    </source>
</reference>
<dbReference type="InterPro" id="IPR050576">
    <property type="entry name" value="Cilia_flagella_integrity"/>
</dbReference>
<keyword evidence="3" id="KW-0677">Repeat</keyword>
<evidence type="ECO:0000256" key="5">
    <source>
        <dbReference type="ARBA" id="ARBA00023273"/>
    </source>
</evidence>
<keyword evidence="4" id="KW-0969">Cilium</keyword>
<evidence type="ECO:0000313" key="7">
    <source>
        <dbReference type="EMBL" id="ORX87981.1"/>
    </source>
</evidence>